<accession>E4WQA6</accession>
<dbReference type="GO" id="GO:0070836">
    <property type="term" value="P:caveola assembly"/>
    <property type="evidence" value="ECO:0007669"/>
    <property type="project" value="InterPro"/>
</dbReference>
<dbReference type="AlphaFoldDB" id="E4WQA6"/>
<keyword evidence="4 6" id="KW-0333">Golgi apparatus</keyword>
<gene>
    <name evidence="9" type="ORF">GSOID_T00000073001</name>
</gene>
<organism evidence="9">
    <name type="scientific">Oikopleura dioica</name>
    <name type="common">Tunicate</name>
    <dbReference type="NCBI Taxonomy" id="34765"/>
    <lineage>
        <taxon>Eukaryota</taxon>
        <taxon>Metazoa</taxon>
        <taxon>Chordata</taxon>
        <taxon>Tunicata</taxon>
        <taxon>Appendicularia</taxon>
        <taxon>Copelata</taxon>
        <taxon>Oikopleuridae</taxon>
        <taxon>Oikopleura</taxon>
    </lineage>
</organism>
<dbReference type="GO" id="GO:0005901">
    <property type="term" value="C:caveola"/>
    <property type="evidence" value="ECO:0007669"/>
    <property type="project" value="UniProtKB-SubCell"/>
</dbReference>
<dbReference type="GO" id="GO:0000139">
    <property type="term" value="C:Golgi membrane"/>
    <property type="evidence" value="ECO:0007669"/>
    <property type="project" value="UniProtKB-SubCell"/>
</dbReference>
<evidence type="ECO:0000256" key="1">
    <source>
        <dbReference type="ARBA" id="ARBA00004202"/>
    </source>
</evidence>
<evidence type="ECO:0000256" key="8">
    <source>
        <dbReference type="SAM" id="Phobius"/>
    </source>
</evidence>
<dbReference type="EMBL" id="FN653015">
    <property type="protein sequence ID" value="CBY20090.1"/>
    <property type="molecule type" value="Genomic_DNA"/>
</dbReference>
<keyword evidence="10" id="KW-1185">Reference proteome</keyword>
<dbReference type="InParanoid" id="E4WQA6"/>
<evidence type="ECO:0000256" key="2">
    <source>
        <dbReference type="ARBA" id="ARBA00010988"/>
    </source>
</evidence>
<proteinExistence type="inferred from homology"/>
<protein>
    <recommendedName>
        <fullName evidence="6">Caveolin</fullName>
    </recommendedName>
</protein>
<comment type="function">
    <text evidence="6">May act as a scaffolding protein within caveolar membranes. Interacts directly with G-protein alpha subunits and can functionally regulate their activity.</text>
</comment>
<feature type="transmembrane region" description="Helical" evidence="8">
    <location>
        <begin position="169"/>
        <end position="191"/>
    </location>
</feature>
<evidence type="ECO:0000256" key="4">
    <source>
        <dbReference type="ARBA" id="ARBA00023034"/>
    </source>
</evidence>
<reference evidence="9" key="1">
    <citation type="journal article" date="2010" name="Science">
        <title>Plasticity of animal genome architecture unmasked by rapid evolution of a pelagic tunicate.</title>
        <authorList>
            <person name="Denoeud F."/>
            <person name="Henriet S."/>
            <person name="Mungpakdee S."/>
            <person name="Aury J.M."/>
            <person name="Da Silva C."/>
            <person name="Brinkmann H."/>
            <person name="Mikhaleva J."/>
            <person name="Olsen L.C."/>
            <person name="Jubin C."/>
            <person name="Canestro C."/>
            <person name="Bouquet J.M."/>
            <person name="Danks G."/>
            <person name="Poulain J."/>
            <person name="Campsteijn C."/>
            <person name="Adamski M."/>
            <person name="Cross I."/>
            <person name="Yadetie F."/>
            <person name="Muffato M."/>
            <person name="Louis A."/>
            <person name="Butcher S."/>
            <person name="Tsagkogeorga G."/>
            <person name="Konrad A."/>
            <person name="Singh S."/>
            <person name="Jensen M.F."/>
            <person name="Cong E.H."/>
            <person name="Eikeseth-Otteraa H."/>
            <person name="Noel B."/>
            <person name="Anthouard V."/>
            <person name="Porcel B.M."/>
            <person name="Kachouri-Lafond R."/>
            <person name="Nishino A."/>
            <person name="Ugolini M."/>
            <person name="Chourrout P."/>
            <person name="Nishida H."/>
            <person name="Aasland R."/>
            <person name="Huzurbazar S."/>
            <person name="Westhof E."/>
            <person name="Delsuc F."/>
            <person name="Lehrach H."/>
            <person name="Reinhardt R."/>
            <person name="Weissenbach J."/>
            <person name="Roy S.W."/>
            <person name="Artiguenave F."/>
            <person name="Postlethwait J.H."/>
            <person name="Manak J.R."/>
            <person name="Thompson E.M."/>
            <person name="Jaillon O."/>
            <person name="Du Pasquier L."/>
            <person name="Boudinot P."/>
            <person name="Liberles D.A."/>
            <person name="Volff J.N."/>
            <person name="Philippe H."/>
            <person name="Lenhard B."/>
            <person name="Roest Crollius H."/>
            <person name="Wincker P."/>
            <person name="Chourrout D."/>
        </authorList>
    </citation>
    <scope>NUCLEOTIDE SEQUENCE [LARGE SCALE GENOMIC DNA]</scope>
</reference>
<name>E4WQA6_OIKDI</name>
<keyword evidence="8" id="KW-0812">Transmembrane</keyword>
<dbReference type="Proteomes" id="UP000001307">
    <property type="component" value="Unassembled WGS sequence"/>
</dbReference>
<comment type="similarity">
    <text evidence="2 6">Belongs to the caveolin family.</text>
</comment>
<dbReference type="FunCoup" id="E4WQA6">
    <property type="interactions" value="39"/>
</dbReference>
<evidence type="ECO:0000313" key="9">
    <source>
        <dbReference type="EMBL" id="CBY20090.1"/>
    </source>
</evidence>
<evidence type="ECO:0000256" key="3">
    <source>
        <dbReference type="ARBA" id="ARBA00022475"/>
    </source>
</evidence>
<dbReference type="Pfam" id="PF01146">
    <property type="entry name" value="Caveolin"/>
    <property type="match status" value="1"/>
</dbReference>
<keyword evidence="8" id="KW-1133">Transmembrane helix</keyword>
<dbReference type="InterPro" id="IPR001612">
    <property type="entry name" value="Caveolin"/>
</dbReference>
<feature type="compositionally biased region" description="Low complexity" evidence="7">
    <location>
        <begin position="9"/>
        <end position="38"/>
    </location>
</feature>
<dbReference type="PANTHER" id="PTHR10844:SF32">
    <property type="entry name" value="CAVEOLIN-3-LIKE"/>
    <property type="match status" value="1"/>
</dbReference>
<dbReference type="PANTHER" id="PTHR10844">
    <property type="entry name" value="CAVEOLIN"/>
    <property type="match status" value="1"/>
</dbReference>
<feature type="region of interest" description="Disordered" evidence="7">
    <location>
        <begin position="1"/>
        <end position="66"/>
    </location>
</feature>
<evidence type="ECO:0000256" key="5">
    <source>
        <dbReference type="ARBA" id="ARBA00023136"/>
    </source>
</evidence>
<keyword evidence="5 6" id="KW-0472">Membrane</keyword>
<keyword evidence="3 6" id="KW-1003">Cell membrane</keyword>
<comment type="subcellular location">
    <subcellularLocation>
        <location evidence="1 6">Cell membrane</location>
        <topology evidence="1 6">Peripheral membrane protein</topology>
    </subcellularLocation>
    <subcellularLocation>
        <location evidence="6">Golgi apparatus membrane</location>
        <topology evidence="6">Peripheral membrane protein</topology>
    </subcellularLocation>
    <subcellularLocation>
        <location evidence="6">Membrane</location>
        <location evidence="6">Caveola</location>
        <topology evidence="6">Peripheral membrane protein</topology>
    </subcellularLocation>
</comment>
<dbReference type="GO" id="GO:0060090">
    <property type="term" value="F:molecular adaptor activity"/>
    <property type="evidence" value="ECO:0007669"/>
    <property type="project" value="TreeGrafter"/>
</dbReference>
<evidence type="ECO:0000256" key="6">
    <source>
        <dbReference type="RuleBase" id="RU000680"/>
    </source>
</evidence>
<dbReference type="OrthoDB" id="5917823at2759"/>
<evidence type="ECO:0000313" key="10">
    <source>
        <dbReference type="Proteomes" id="UP000001307"/>
    </source>
</evidence>
<sequence length="236" mass="26467">MTEGEAITPVQAQEAPAAEPAVEQTKAAEPAPASETAPVPKPVEASGSDAVLLETEQAPKKKDKKGFSLPKVNLDVKCKFKRGALPEPNFTPKYYKDVEYTNRDQHNLHPDIKVNFSDVIAEPDGAHSFATIWGTSFKSYSLVKYWTYRILTAVLAVPLSIMWGFYFALLAFCSIWCIVPFIRGFVIWAEFVKKVWGLMVRTFLDPLFESLGLIFTKINVTLRMKNETVEEAEKQS</sequence>
<evidence type="ECO:0000256" key="7">
    <source>
        <dbReference type="SAM" id="MobiDB-lite"/>
    </source>
</evidence>